<dbReference type="InterPro" id="IPR046342">
    <property type="entry name" value="CBS_dom_sf"/>
</dbReference>
<feature type="domain" description="CBS" evidence="2">
    <location>
        <begin position="109"/>
        <end position="168"/>
    </location>
</feature>
<dbReference type="InterPro" id="IPR000644">
    <property type="entry name" value="CBS_dom"/>
</dbReference>
<dbReference type="AlphaFoldDB" id="A0A9X3REI1"/>
<keyword evidence="4" id="KW-1185">Reference proteome</keyword>
<dbReference type="EMBL" id="JAMKBJ010000008">
    <property type="protein sequence ID" value="MCZ8537557.1"/>
    <property type="molecule type" value="Genomic_DNA"/>
</dbReference>
<keyword evidence="1" id="KW-0129">CBS domain</keyword>
<accession>A0A9X3REI1</accession>
<evidence type="ECO:0000313" key="4">
    <source>
        <dbReference type="Proteomes" id="UP001152173"/>
    </source>
</evidence>
<dbReference type="PROSITE" id="PS51371">
    <property type="entry name" value="CBS"/>
    <property type="match status" value="2"/>
</dbReference>
<dbReference type="Proteomes" id="UP001152173">
    <property type="component" value="Unassembled WGS sequence"/>
</dbReference>
<comment type="caution">
    <text evidence="3">The sequence shown here is derived from an EMBL/GenBank/DDBJ whole genome shotgun (WGS) entry which is preliminary data.</text>
</comment>
<organism evidence="3 4">
    <name type="scientific">Paenisporosarcina quisquiliarum</name>
    <dbReference type="NCBI Taxonomy" id="365346"/>
    <lineage>
        <taxon>Bacteria</taxon>
        <taxon>Bacillati</taxon>
        <taxon>Bacillota</taxon>
        <taxon>Bacilli</taxon>
        <taxon>Bacillales</taxon>
        <taxon>Caryophanaceae</taxon>
        <taxon>Paenisporosarcina</taxon>
    </lineage>
</organism>
<reference evidence="3" key="1">
    <citation type="submission" date="2022-05" db="EMBL/GenBank/DDBJ databases">
        <authorList>
            <person name="Colautti A."/>
            <person name="Iacumin L."/>
        </authorList>
    </citation>
    <scope>NUCLEOTIDE SEQUENCE</scope>
    <source>
        <strain evidence="3">SK 55</strain>
    </source>
</reference>
<dbReference type="SUPFAM" id="SSF54631">
    <property type="entry name" value="CBS-domain pair"/>
    <property type="match status" value="1"/>
</dbReference>
<protein>
    <submittedName>
        <fullName evidence="3">CBS domain-containing protein</fullName>
    </submittedName>
</protein>
<proteinExistence type="predicted"/>
<sequence>MDNQQQVEQTIRNSDRFLTAFHRIEQSMKEIIGTNDHLSFYKLVELSKRKNAIVRRYEEDLKEYATLRNAIVHHQTSTEYAIAEPHDEIVQALETIDEALAKPVTVGEMFERKVSTLQAKDTLREALIMIRDKQFTQIPVYDDHVFVGLLTAVGITFWLANHVENEDISWEMTVESTLQHEKKKENHLFVPREMSIFEAEELFKDAMAKGKRLEALLITDKDGLVGIVTPLDLMKIEA</sequence>
<feature type="domain" description="CBS" evidence="2">
    <location>
        <begin position="182"/>
        <end position="238"/>
    </location>
</feature>
<evidence type="ECO:0000259" key="2">
    <source>
        <dbReference type="PROSITE" id="PS51371"/>
    </source>
</evidence>
<name>A0A9X3REI1_9BACL</name>
<evidence type="ECO:0000313" key="3">
    <source>
        <dbReference type="EMBL" id="MCZ8537557.1"/>
    </source>
</evidence>
<dbReference type="Gene3D" id="3.10.580.10">
    <property type="entry name" value="CBS-domain"/>
    <property type="match status" value="1"/>
</dbReference>
<dbReference type="RefSeq" id="WP_269926650.1">
    <property type="nucleotide sequence ID" value="NZ_JAMKBJ010000008.1"/>
</dbReference>
<dbReference type="Pfam" id="PF00571">
    <property type="entry name" value="CBS"/>
    <property type="match status" value="2"/>
</dbReference>
<gene>
    <name evidence="3" type="ORF">M9R32_10225</name>
</gene>
<dbReference type="SMART" id="SM00116">
    <property type="entry name" value="CBS"/>
    <property type="match status" value="2"/>
</dbReference>
<evidence type="ECO:0000256" key="1">
    <source>
        <dbReference type="PROSITE-ProRule" id="PRU00703"/>
    </source>
</evidence>